<dbReference type="Pfam" id="PF00440">
    <property type="entry name" value="TetR_N"/>
    <property type="match status" value="1"/>
</dbReference>
<evidence type="ECO:0000256" key="1">
    <source>
        <dbReference type="ARBA" id="ARBA00023015"/>
    </source>
</evidence>
<dbReference type="Gene3D" id="1.10.10.60">
    <property type="entry name" value="Homeodomain-like"/>
    <property type="match status" value="1"/>
</dbReference>
<evidence type="ECO:0000313" key="5">
    <source>
        <dbReference type="EMBL" id="VFU18780.1"/>
    </source>
</evidence>
<dbReference type="SUPFAM" id="SSF46689">
    <property type="entry name" value="Homeodomain-like"/>
    <property type="match status" value="1"/>
</dbReference>
<protein>
    <submittedName>
        <fullName evidence="5">Transcriptional regulator of fatty acids degradation (FadR-long-chain (C14-C20) acyl-CoAs)</fullName>
    </submittedName>
</protein>
<accession>A0A485M863</accession>
<evidence type="ECO:0000256" key="3">
    <source>
        <dbReference type="ARBA" id="ARBA00023163"/>
    </source>
</evidence>
<dbReference type="AlphaFoldDB" id="A0A485M863"/>
<dbReference type="InterPro" id="IPR050109">
    <property type="entry name" value="HTH-type_TetR-like_transc_reg"/>
</dbReference>
<dbReference type="GO" id="GO:0003700">
    <property type="term" value="F:DNA-binding transcription factor activity"/>
    <property type="evidence" value="ECO:0007669"/>
    <property type="project" value="TreeGrafter"/>
</dbReference>
<keyword evidence="1" id="KW-0805">Transcription regulation</keyword>
<dbReference type="EMBL" id="CAADRN010000360">
    <property type="protein sequence ID" value="VFU18780.1"/>
    <property type="molecule type" value="Genomic_DNA"/>
</dbReference>
<gene>
    <name evidence="5" type="primary">fadR</name>
    <name evidence="5" type="ORF">SCFA_590004</name>
</gene>
<dbReference type="InterPro" id="IPR036271">
    <property type="entry name" value="Tet_transcr_reg_TetR-rel_C_sf"/>
</dbReference>
<feature type="domain" description="HTH tetR-type" evidence="4">
    <location>
        <begin position="67"/>
        <end position="127"/>
    </location>
</feature>
<dbReference type="PRINTS" id="PR00455">
    <property type="entry name" value="HTHTETR"/>
</dbReference>
<dbReference type="InterPro" id="IPR009057">
    <property type="entry name" value="Homeodomain-like_sf"/>
</dbReference>
<dbReference type="PANTHER" id="PTHR30055:SF234">
    <property type="entry name" value="HTH-TYPE TRANSCRIPTIONAL REGULATOR BETI"/>
    <property type="match status" value="1"/>
</dbReference>
<reference evidence="5" key="1">
    <citation type="submission" date="2019-03" db="EMBL/GenBank/DDBJ databases">
        <authorList>
            <person name="Hao L."/>
        </authorList>
    </citation>
    <scope>NUCLEOTIDE SEQUENCE</scope>
</reference>
<dbReference type="PROSITE" id="PS01081">
    <property type="entry name" value="HTH_TETR_1"/>
    <property type="match status" value="1"/>
</dbReference>
<dbReference type="Pfam" id="PF17932">
    <property type="entry name" value="TetR_C_24"/>
    <property type="match status" value="1"/>
</dbReference>
<evidence type="ECO:0000259" key="4">
    <source>
        <dbReference type="PROSITE" id="PS50977"/>
    </source>
</evidence>
<organism evidence="5">
    <name type="scientific">anaerobic digester metagenome</name>
    <dbReference type="NCBI Taxonomy" id="1263854"/>
    <lineage>
        <taxon>unclassified sequences</taxon>
        <taxon>metagenomes</taxon>
        <taxon>ecological metagenomes</taxon>
    </lineage>
</organism>
<dbReference type="PANTHER" id="PTHR30055">
    <property type="entry name" value="HTH-TYPE TRANSCRIPTIONAL REGULATOR RUTR"/>
    <property type="match status" value="1"/>
</dbReference>
<dbReference type="SUPFAM" id="SSF48498">
    <property type="entry name" value="Tetracyclin repressor-like, C-terminal domain"/>
    <property type="match status" value="1"/>
</dbReference>
<dbReference type="InterPro" id="IPR001647">
    <property type="entry name" value="HTH_TetR"/>
</dbReference>
<proteinExistence type="predicted"/>
<keyword evidence="3" id="KW-0804">Transcription</keyword>
<name>A0A485M863_9ZZZZ</name>
<keyword evidence="2" id="KW-0238">DNA-binding</keyword>
<dbReference type="InterPro" id="IPR041490">
    <property type="entry name" value="KstR2_TetR_C"/>
</dbReference>
<evidence type="ECO:0000256" key="2">
    <source>
        <dbReference type="ARBA" id="ARBA00023125"/>
    </source>
</evidence>
<dbReference type="InterPro" id="IPR023772">
    <property type="entry name" value="DNA-bd_HTH_TetR-type_CS"/>
</dbReference>
<dbReference type="GO" id="GO:0000976">
    <property type="term" value="F:transcription cis-regulatory region binding"/>
    <property type="evidence" value="ECO:0007669"/>
    <property type="project" value="TreeGrafter"/>
</dbReference>
<dbReference type="PROSITE" id="PS50977">
    <property type="entry name" value="HTH_TETR_2"/>
    <property type="match status" value="1"/>
</dbReference>
<sequence length="256" mass="28595">MRSPDKNPLECISLEMRNEDPEREVIFTLSLLAAGNGIFYNRTDWSVQKLGGIFMGDTFSEAFKGNRGDSRALFEAAAGIFARKGYHKATVEEIARAIGVAKGTIYYHFENKEDLYLAVIREGVYLFKQKLDRVAATKAPPPEKIGMLIEGQLLFFEQEKDFVFLFLKELFSTGVRRELLAEMLAGCLQVIRNVVEDGIQDGSFKAVDPEITTSALFGMVAIPALHYLSYNRNIPLEPVHSAVGEILFKGICASRV</sequence>
<dbReference type="Gene3D" id="1.10.357.10">
    <property type="entry name" value="Tetracycline Repressor, domain 2"/>
    <property type="match status" value="1"/>
</dbReference>